<keyword evidence="8" id="KW-1185">Reference proteome</keyword>
<protein>
    <submittedName>
        <fullName evidence="7">LysE family translocator</fullName>
    </submittedName>
</protein>
<dbReference type="Pfam" id="PF01810">
    <property type="entry name" value="LysE"/>
    <property type="match status" value="1"/>
</dbReference>
<gene>
    <name evidence="7" type="ORF">EMK97_12550</name>
</gene>
<evidence type="ECO:0000256" key="5">
    <source>
        <dbReference type="ARBA" id="ARBA00023136"/>
    </source>
</evidence>
<dbReference type="GO" id="GO:0015171">
    <property type="term" value="F:amino acid transmembrane transporter activity"/>
    <property type="evidence" value="ECO:0007669"/>
    <property type="project" value="TreeGrafter"/>
</dbReference>
<evidence type="ECO:0000256" key="1">
    <source>
        <dbReference type="ARBA" id="ARBA00004651"/>
    </source>
</evidence>
<evidence type="ECO:0000256" key="6">
    <source>
        <dbReference type="SAM" id="Phobius"/>
    </source>
</evidence>
<evidence type="ECO:0000256" key="3">
    <source>
        <dbReference type="ARBA" id="ARBA00022692"/>
    </source>
</evidence>
<keyword evidence="2" id="KW-1003">Cell membrane</keyword>
<feature type="transmembrane region" description="Helical" evidence="6">
    <location>
        <begin position="71"/>
        <end position="92"/>
    </location>
</feature>
<evidence type="ECO:0000256" key="4">
    <source>
        <dbReference type="ARBA" id="ARBA00022989"/>
    </source>
</evidence>
<organism evidence="7 8">
    <name type="scientific">Litorilituus sediminis</name>
    <dbReference type="NCBI Taxonomy" id="718192"/>
    <lineage>
        <taxon>Bacteria</taxon>
        <taxon>Pseudomonadati</taxon>
        <taxon>Pseudomonadota</taxon>
        <taxon>Gammaproteobacteria</taxon>
        <taxon>Alteromonadales</taxon>
        <taxon>Colwelliaceae</taxon>
        <taxon>Litorilituus</taxon>
    </lineage>
</organism>
<feature type="transmembrane region" description="Helical" evidence="6">
    <location>
        <begin position="147"/>
        <end position="169"/>
    </location>
</feature>
<dbReference type="PANTHER" id="PTHR30086:SF20">
    <property type="entry name" value="ARGININE EXPORTER PROTEIN ARGO-RELATED"/>
    <property type="match status" value="1"/>
</dbReference>
<dbReference type="EMBL" id="CP034759">
    <property type="protein sequence ID" value="QBG36488.1"/>
    <property type="molecule type" value="Genomic_DNA"/>
</dbReference>
<evidence type="ECO:0000256" key="2">
    <source>
        <dbReference type="ARBA" id="ARBA00022475"/>
    </source>
</evidence>
<feature type="transmembrane region" description="Helical" evidence="6">
    <location>
        <begin position="112"/>
        <end position="135"/>
    </location>
</feature>
<dbReference type="GO" id="GO:0005886">
    <property type="term" value="C:plasma membrane"/>
    <property type="evidence" value="ECO:0007669"/>
    <property type="project" value="UniProtKB-SubCell"/>
</dbReference>
<dbReference type="OrthoDB" id="9804822at2"/>
<dbReference type="PANTHER" id="PTHR30086">
    <property type="entry name" value="ARGININE EXPORTER PROTEIN ARGO"/>
    <property type="match status" value="1"/>
</dbReference>
<evidence type="ECO:0000313" key="7">
    <source>
        <dbReference type="EMBL" id="QBG36488.1"/>
    </source>
</evidence>
<dbReference type="RefSeq" id="WP_130602684.1">
    <property type="nucleotide sequence ID" value="NZ_CP034759.1"/>
</dbReference>
<dbReference type="InterPro" id="IPR001123">
    <property type="entry name" value="LeuE-type"/>
</dbReference>
<feature type="transmembrane region" description="Helical" evidence="6">
    <location>
        <begin position="6"/>
        <end position="28"/>
    </location>
</feature>
<comment type="subcellular location">
    <subcellularLocation>
        <location evidence="1">Cell membrane</location>
        <topology evidence="1">Multi-pass membrane protein</topology>
    </subcellularLocation>
</comment>
<evidence type="ECO:0000313" key="8">
    <source>
        <dbReference type="Proteomes" id="UP000290244"/>
    </source>
</evidence>
<dbReference type="KEGG" id="lsd:EMK97_12550"/>
<dbReference type="Proteomes" id="UP000290244">
    <property type="component" value="Chromosome"/>
</dbReference>
<keyword evidence="3 6" id="KW-0812">Transmembrane</keyword>
<reference evidence="7 8" key="1">
    <citation type="submission" date="2018-12" db="EMBL/GenBank/DDBJ databases">
        <title>Complete genome of Litorilituus sediminis.</title>
        <authorList>
            <person name="Liu A."/>
            <person name="Rong J."/>
        </authorList>
    </citation>
    <scope>NUCLEOTIDE SEQUENCE [LARGE SCALE GENOMIC DNA]</scope>
    <source>
        <strain evidence="7 8">JCM 17549</strain>
    </source>
</reference>
<keyword evidence="5 6" id="KW-0472">Membrane</keyword>
<dbReference type="AlphaFoldDB" id="A0A4P6P647"/>
<keyword evidence="4 6" id="KW-1133">Transmembrane helix</keyword>
<name>A0A4P6P647_9GAMM</name>
<feature type="transmembrane region" description="Helical" evidence="6">
    <location>
        <begin position="40"/>
        <end position="65"/>
    </location>
</feature>
<accession>A0A4P6P647</accession>
<proteinExistence type="predicted"/>
<sequence>MTFEHYIALFITMFVVAIVPGPAFLAIASASATEGFKRGIYMTSGLLLADYVFIILALSGLSYVAELLGEAFVLIKYLCAAYLLWIGLSLILAKATNTTEQAPEKSKHTAILAGFLLTLSNPKAIIFYVALFPAFVDINSITLIDTLGIMICATLAFGSVNITLAYTTAKASQYVCSSSKSGIMQKCAGLVMAGTGLTVAARA</sequence>